<dbReference type="Gene3D" id="1.10.260.40">
    <property type="entry name" value="lambda repressor-like DNA-binding domains"/>
    <property type="match status" value="1"/>
</dbReference>
<keyword evidence="3" id="KW-0804">Transcription</keyword>
<dbReference type="GO" id="GO:0003677">
    <property type="term" value="F:DNA binding"/>
    <property type="evidence" value="ECO:0007669"/>
    <property type="project" value="UniProtKB-KW"/>
</dbReference>
<dbReference type="GO" id="GO:0005829">
    <property type="term" value="C:cytosol"/>
    <property type="evidence" value="ECO:0007669"/>
    <property type="project" value="TreeGrafter"/>
</dbReference>
<protein>
    <submittedName>
        <fullName evidence="5">Helix-turn-helix transcriptional regulator</fullName>
    </submittedName>
</protein>
<feature type="domain" description="HTH cro/C1-type" evidence="4">
    <location>
        <begin position="13"/>
        <end position="67"/>
    </location>
</feature>
<name>A0A7Y4E0S9_9VIBR</name>
<dbReference type="PANTHER" id="PTHR46797:SF23">
    <property type="entry name" value="HTH-TYPE TRANSCRIPTIONAL REGULATOR SUTR"/>
    <property type="match status" value="1"/>
</dbReference>
<accession>A0A7Y4E0S9</accession>
<organism evidence="5 6">
    <name type="scientific">Vibrio rotiferianus</name>
    <dbReference type="NCBI Taxonomy" id="190895"/>
    <lineage>
        <taxon>Bacteria</taxon>
        <taxon>Pseudomonadati</taxon>
        <taxon>Pseudomonadota</taxon>
        <taxon>Gammaproteobacteria</taxon>
        <taxon>Vibrionales</taxon>
        <taxon>Vibrionaceae</taxon>
        <taxon>Vibrio</taxon>
    </lineage>
</organism>
<dbReference type="EMBL" id="VTYN01000004">
    <property type="protein sequence ID" value="NOH47547.1"/>
    <property type="molecule type" value="Genomic_DNA"/>
</dbReference>
<dbReference type="InterPro" id="IPR050807">
    <property type="entry name" value="TransReg_Diox_bact_type"/>
</dbReference>
<dbReference type="InterPro" id="IPR001387">
    <property type="entry name" value="Cro/C1-type_HTH"/>
</dbReference>
<evidence type="ECO:0000313" key="5">
    <source>
        <dbReference type="EMBL" id="NOH47547.1"/>
    </source>
</evidence>
<keyword evidence="1" id="KW-0805">Transcription regulation</keyword>
<evidence type="ECO:0000256" key="3">
    <source>
        <dbReference type="ARBA" id="ARBA00023163"/>
    </source>
</evidence>
<proteinExistence type="predicted"/>
<dbReference type="SUPFAM" id="SSF47413">
    <property type="entry name" value="lambda repressor-like DNA-binding domains"/>
    <property type="match status" value="1"/>
</dbReference>
<dbReference type="Proteomes" id="UP000572072">
    <property type="component" value="Unassembled WGS sequence"/>
</dbReference>
<comment type="caution">
    <text evidence="5">The sequence shown here is derived from an EMBL/GenBank/DDBJ whole genome shotgun (WGS) entry which is preliminary data.</text>
</comment>
<dbReference type="PANTHER" id="PTHR46797">
    <property type="entry name" value="HTH-TYPE TRANSCRIPTIONAL REGULATOR"/>
    <property type="match status" value="1"/>
</dbReference>
<dbReference type="SMART" id="SM00530">
    <property type="entry name" value="HTH_XRE"/>
    <property type="match status" value="1"/>
</dbReference>
<keyword evidence="2" id="KW-0238">DNA-binding</keyword>
<dbReference type="AlphaFoldDB" id="A0A7Y4E0S9"/>
<dbReference type="RefSeq" id="WP_031854411.1">
    <property type="nucleotide sequence ID" value="NZ_VTYN01000004.1"/>
</dbReference>
<reference evidence="5 6" key="1">
    <citation type="submission" date="2019-08" db="EMBL/GenBank/DDBJ databases">
        <title>Draft genome sequencing and comparative genomics of hatchery-associated Vibrios.</title>
        <authorList>
            <person name="Kehlet-Delgado H."/>
            <person name="Mueller R.S."/>
        </authorList>
    </citation>
    <scope>NUCLEOTIDE SEQUENCE [LARGE SCALE GENOMIC DNA]</scope>
    <source>
        <strain evidence="5 6">00-78-3</strain>
    </source>
</reference>
<dbReference type="CDD" id="cd00093">
    <property type="entry name" value="HTH_XRE"/>
    <property type="match status" value="1"/>
</dbReference>
<evidence type="ECO:0000313" key="6">
    <source>
        <dbReference type="Proteomes" id="UP000572072"/>
    </source>
</evidence>
<sequence length="69" mass="7580">MNKKLAAAVGKCIVKMRKSKGLSQEKLALQAGIDRSYVGRVERGEVNLTVEKLYNFAEALGCDVKELLP</sequence>
<dbReference type="Pfam" id="PF01381">
    <property type="entry name" value="HTH_3"/>
    <property type="match status" value="1"/>
</dbReference>
<evidence type="ECO:0000256" key="2">
    <source>
        <dbReference type="ARBA" id="ARBA00023125"/>
    </source>
</evidence>
<gene>
    <name evidence="5" type="ORF">F0262_05710</name>
</gene>
<dbReference type="InterPro" id="IPR010982">
    <property type="entry name" value="Lambda_DNA-bd_dom_sf"/>
</dbReference>
<evidence type="ECO:0000259" key="4">
    <source>
        <dbReference type="PROSITE" id="PS50943"/>
    </source>
</evidence>
<dbReference type="PROSITE" id="PS50943">
    <property type="entry name" value="HTH_CROC1"/>
    <property type="match status" value="1"/>
</dbReference>
<dbReference type="GO" id="GO:0003700">
    <property type="term" value="F:DNA-binding transcription factor activity"/>
    <property type="evidence" value="ECO:0007669"/>
    <property type="project" value="TreeGrafter"/>
</dbReference>
<evidence type="ECO:0000256" key="1">
    <source>
        <dbReference type="ARBA" id="ARBA00023015"/>
    </source>
</evidence>